<dbReference type="Pfam" id="PF10707">
    <property type="entry name" value="YrbL-PhoP_reg"/>
    <property type="match status" value="1"/>
</dbReference>
<accession>A0A1M7XWD8</accession>
<dbReference type="RefSeq" id="WP_073611562.1">
    <property type="nucleotide sequence ID" value="NZ_FRFE01000001.1"/>
</dbReference>
<reference evidence="2 3" key="1">
    <citation type="submission" date="2016-12" db="EMBL/GenBank/DDBJ databases">
        <authorList>
            <person name="Song W.-J."/>
            <person name="Kurnit D.M."/>
        </authorList>
    </citation>
    <scope>NUCLEOTIDE SEQUENCE [LARGE SCALE GENOMIC DNA]</scope>
    <source>
        <strain evidence="2 3">DSM 18488</strain>
    </source>
</reference>
<name>A0A1M7XWD8_9BACT</name>
<organism evidence="2 3">
    <name type="scientific">Desulfopila aestuarii DSM 18488</name>
    <dbReference type="NCBI Taxonomy" id="1121416"/>
    <lineage>
        <taxon>Bacteria</taxon>
        <taxon>Pseudomonadati</taxon>
        <taxon>Thermodesulfobacteriota</taxon>
        <taxon>Desulfobulbia</taxon>
        <taxon>Desulfobulbales</taxon>
        <taxon>Desulfocapsaceae</taxon>
        <taxon>Desulfopila</taxon>
    </lineage>
</organism>
<feature type="region of interest" description="Disordered" evidence="1">
    <location>
        <begin position="245"/>
        <end position="264"/>
    </location>
</feature>
<sequence length="264" mass="30912">MRTGYTIRPTHLNRFPLSLLPVITLSNIPPLGSGEDRVVYPHPERPDLCIKIPQRSLDNLNIRGMRDTIFYLSRICRKESLDYNFVDVRYAERLERRKDGNMFQHIPRCYGFVETDLGVGVVWQRIQDFDGKPCTTLKDIKHRGQPLTAEERDKLWMALQDFFSWQLDHGIMLREMAYTNIMICRLNENEIRLYHIDAIGCADLIPFADYATWFAKLRVLSKVSRFRKRMIEWLGTPPTASQRAEHKARSAAKSFDFEQVEGTE</sequence>
<evidence type="ECO:0000256" key="1">
    <source>
        <dbReference type="SAM" id="MobiDB-lite"/>
    </source>
</evidence>
<dbReference type="AlphaFoldDB" id="A0A1M7XWD8"/>
<proteinExistence type="predicted"/>
<dbReference type="EMBL" id="FRFE01000001">
    <property type="protein sequence ID" value="SHO42870.1"/>
    <property type="molecule type" value="Genomic_DNA"/>
</dbReference>
<protein>
    <submittedName>
        <fullName evidence="2">PhoP regulatory network protein YrbL</fullName>
    </submittedName>
</protein>
<dbReference type="Proteomes" id="UP000184603">
    <property type="component" value="Unassembled WGS sequence"/>
</dbReference>
<dbReference type="OrthoDB" id="5421848at2"/>
<keyword evidence="3" id="KW-1185">Reference proteome</keyword>
<evidence type="ECO:0000313" key="2">
    <source>
        <dbReference type="EMBL" id="SHO42870.1"/>
    </source>
</evidence>
<dbReference type="InterPro" id="IPR019647">
    <property type="entry name" value="PhoP_reg_network_YrbL"/>
</dbReference>
<gene>
    <name evidence="2" type="ORF">SAMN02745220_00194</name>
</gene>
<evidence type="ECO:0000313" key="3">
    <source>
        <dbReference type="Proteomes" id="UP000184603"/>
    </source>
</evidence>
<dbReference type="STRING" id="1121416.SAMN02745220_00194"/>